<dbReference type="GO" id="GO:0005634">
    <property type="term" value="C:nucleus"/>
    <property type="evidence" value="ECO:0007669"/>
    <property type="project" value="TreeGrafter"/>
</dbReference>
<evidence type="ECO:0000256" key="1">
    <source>
        <dbReference type="ARBA" id="ARBA00022694"/>
    </source>
</evidence>
<dbReference type="InterPro" id="IPR002125">
    <property type="entry name" value="CMP_dCMP_dom"/>
</dbReference>
<organism evidence="4">
    <name type="scientific">Anopheles atroparvus</name>
    <name type="common">European mosquito</name>
    <dbReference type="NCBI Taxonomy" id="41427"/>
    <lineage>
        <taxon>Eukaryota</taxon>
        <taxon>Metazoa</taxon>
        <taxon>Ecdysozoa</taxon>
        <taxon>Arthropoda</taxon>
        <taxon>Hexapoda</taxon>
        <taxon>Insecta</taxon>
        <taxon>Pterygota</taxon>
        <taxon>Neoptera</taxon>
        <taxon>Endopterygota</taxon>
        <taxon>Diptera</taxon>
        <taxon>Nematocera</taxon>
        <taxon>Culicoidea</taxon>
        <taxon>Culicidae</taxon>
        <taxon>Anophelinae</taxon>
        <taxon>Anopheles</taxon>
    </lineage>
</organism>
<dbReference type="GO" id="GO:0005737">
    <property type="term" value="C:cytoplasm"/>
    <property type="evidence" value="ECO:0007669"/>
    <property type="project" value="TreeGrafter"/>
</dbReference>
<sequence>LIEFSTTSCVLALAANMSEEPLVKRTKLLNDMDEQDGKEAEEQHLSEIRSIMADEYLTPTPLVAVYVGSVADRGKLSRLVPALQRILPIANLQHLKRVNCDGTIILAPVDAIDGKLADTRAEGSQEKVESRLERWLHAEGLEQALIDGMFCSGVKVVRVAASQPLLRWQYEQANALWPCKFHPNRHYEALHGNSLFGSKEASMHRRLMTLCLQLSKRYDGRPFGVCVNPRLGARVAAIAPGQTDQHPIWHCPMVLIDMVAVSQNGGIWHRQTDGIALREDGFQYGGIEEKYERFVRESFGETISLGAEPPRAGSTGEVNSHSGVGAPATAGLVEDNLAKYGPYLCTGYDIYLTHEPCIMCAMALTHSRVRRVFFHHPTPQGALGSLVKLQTVKDLNHHFEAFRIV</sequence>
<dbReference type="SUPFAM" id="SSF53927">
    <property type="entry name" value="Cytidine deaminase-like"/>
    <property type="match status" value="1"/>
</dbReference>
<keyword evidence="1" id="KW-0819">tRNA processing</keyword>
<accession>A0A182JF89</accession>
<dbReference type="PROSITE" id="PS51747">
    <property type="entry name" value="CYT_DCMP_DEAMINASES_2"/>
    <property type="match status" value="1"/>
</dbReference>
<reference evidence="4" key="1">
    <citation type="submission" date="2022-08" db="UniProtKB">
        <authorList>
            <consortium name="EnsemblMetazoa"/>
        </authorList>
    </citation>
    <scope>IDENTIFICATION</scope>
    <source>
        <strain evidence="4">EBRO</strain>
    </source>
</reference>
<dbReference type="Pfam" id="PF00383">
    <property type="entry name" value="dCMP_cyt_deam_1"/>
    <property type="match status" value="1"/>
</dbReference>
<dbReference type="GO" id="GO:0046872">
    <property type="term" value="F:metal ion binding"/>
    <property type="evidence" value="ECO:0007669"/>
    <property type="project" value="UniProtKB-KW"/>
</dbReference>
<evidence type="ECO:0000256" key="2">
    <source>
        <dbReference type="ARBA" id="ARBA00038160"/>
    </source>
</evidence>
<dbReference type="InterPro" id="IPR016193">
    <property type="entry name" value="Cytidine_deaminase-like"/>
</dbReference>
<dbReference type="Gene3D" id="3.40.140.10">
    <property type="entry name" value="Cytidine Deaminase, domain 2"/>
    <property type="match status" value="1"/>
</dbReference>
<dbReference type="VEuPathDB" id="VectorBase:AATE016974"/>
<evidence type="ECO:0000313" key="4">
    <source>
        <dbReference type="EnsemblMetazoa" id="AATE016974-PA.1"/>
    </source>
</evidence>
<dbReference type="AlphaFoldDB" id="A0A182JF89"/>
<comment type="similarity">
    <text evidence="2">Belongs to the cytidine and deoxycytidylate deaminase family. ADAT3 subfamily.</text>
</comment>
<evidence type="ECO:0000259" key="3">
    <source>
        <dbReference type="PROSITE" id="PS51747"/>
    </source>
</evidence>
<proteinExistence type="inferred from homology"/>
<dbReference type="GO" id="GO:0052717">
    <property type="term" value="F:tRNA-specific adenosine-34 deaminase activity"/>
    <property type="evidence" value="ECO:0007669"/>
    <property type="project" value="UniProtKB-EC"/>
</dbReference>
<dbReference type="EnsemblMetazoa" id="AATE016974-RA">
    <property type="protein sequence ID" value="AATE016974-PA.1"/>
    <property type="gene ID" value="AATE016974"/>
</dbReference>
<dbReference type="STRING" id="41427.A0A182JF89"/>
<dbReference type="GO" id="GO:0002100">
    <property type="term" value="P:tRNA wobble adenosine to inosine editing"/>
    <property type="evidence" value="ECO:0007669"/>
    <property type="project" value="InterPro"/>
</dbReference>
<protein>
    <recommendedName>
        <fullName evidence="3">CMP/dCMP-type deaminase domain-containing protein</fullName>
    </recommendedName>
</protein>
<dbReference type="PANTHER" id="PTHR11079">
    <property type="entry name" value="CYTOSINE DEAMINASE FAMILY MEMBER"/>
    <property type="match status" value="1"/>
</dbReference>
<feature type="domain" description="CMP/dCMP-type deaminase" evidence="3">
    <location>
        <begin position="286"/>
        <end position="386"/>
    </location>
</feature>
<name>A0A182JF89_ANOAO</name>
<dbReference type="PANTHER" id="PTHR11079:SF156">
    <property type="entry name" value="INACTIVE TRNA-SPECIFIC ADENOSINE DEAMINASE-LIKE PROTEIN 3-RELATED"/>
    <property type="match status" value="1"/>
</dbReference>